<dbReference type="PROSITE" id="PS50887">
    <property type="entry name" value="GGDEF"/>
    <property type="match status" value="1"/>
</dbReference>
<dbReference type="SMART" id="SM00052">
    <property type="entry name" value="EAL"/>
    <property type="match status" value="1"/>
</dbReference>
<accession>A0A2S6H3R6</accession>
<dbReference type="SMART" id="SM00086">
    <property type="entry name" value="PAC"/>
    <property type="match status" value="3"/>
</dbReference>
<dbReference type="InterPro" id="IPR043128">
    <property type="entry name" value="Rev_trsase/Diguanyl_cyclase"/>
</dbReference>
<dbReference type="SMART" id="SM00267">
    <property type="entry name" value="GGDEF"/>
    <property type="match status" value="1"/>
</dbReference>
<dbReference type="NCBIfam" id="TIGR00229">
    <property type="entry name" value="sensory_box"/>
    <property type="match status" value="3"/>
</dbReference>
<dbReference type="InterPro" id="IPR001633">
    <property type="entry name" value="EAL_dom"/>
</dbReference>
<dbReference type="Gene3D" id="3.20.20.450">
    <property type="entry name" value="EAL domain"/>
    <property type="match status" value="1"/>
</dbReference>
<dbReference type="PANTHER" id="PTHR44757">
    <property type="entry name" value="DIGUANYLATE CYCLASE DGCP"/>
    <property type="match status" value="1"/>
</dbReference>
<dbReference type="Gene3D" id="6.10.340.10">
    <property type="match status" value="1"/>
</dbReference>
<sequence length="1204" mass="134923">MKRLFSPAIALMNRLSYTWKFTVLWLIYLIAITVVMHNLYESLNQVRRTSQQELEGIALIKPISMTVQLIQQHRGLSAGFLGGIKDFRAVRTAKLIEATAAFYALKNLLPAHLVLGGEWRSIETVWNRLQADGVNWTVEENFAAHTYLIDALLNFEMAVADEYALTIDPGLDSSYLIDTAIWKLPRALERLGQVRAFGAGILGKKQLSEYQKNTLITLIAQLDDTLNSLSINFAKTGRFNSRTQPQLSETSKDIIDSSHKIVDLVRSDILTGHFSESPKEFFKITTEMIDRNYAQIYEVLLPTARMLIHNRIERANRKIGISIGTVSLLLLAACYFFTGSYYAMKDSIQSLARSARTFAGGDLRERVNLGTKDELSQVADSFNEMADGFQALLTTHIEDENRLRAITDNARTIIFMKDVAGRYILVNRLYEELFHIDHATIQGKTAYDIFPQDIADAIRSSEQEVIQSGQALEVEELVPHDDGIHTYISVKFPLRRISGEIYAICGIATDITERKQAEQALKTSEEFHRAVFDAAPDAILICDGQGTITQVNRYTEQLLGYPNSELLGQPIDMLLPEHLRARHKTLLSMFVAAPSPRPMGTGREMRALRKDGSEIDVEISLSPIQTQHGLRIASVLCDITQRKQIEAELRIAATAFESHEAMVITDSNSVILRVNKTFTDSTGYTADEAVGRKMSVLKSGLHDAAFYTAMWESITHTGTWQGEIWDRRKNGEIYPKWLTITAVTDTAGEVTHFVGTHLDITERKAAEEEIKQLAFYDPLTQLPNRRLLLNLLQQAKAASTRSGMYGAIMFIDLDNFKTLNDTLGHDKGDLLLQQVAARLSACVRECDTVARLGGDEFVIMLENLSKTAQEAAIQVKTVGEKILVRLNQPYRLSGHKHHSTPSIGITLFSDHGRSTDELLKQADIAMYQSKAAGRNTLHFFDQTMQTTLTARASLEADLYRGLQKQQFLLYYQAQVDDGGRITGAEALVRWQHSRHGTVSPAEFIPLAEETGLILQLGHWVLESACAQLATWAKRHETAHLELAVNVSAREFRQTDFVDQVLAVLDRTRADPRKLKMELTESLLVSNVDDIITKMTALKAKGVGFSLDDFGTGYSSLYYLKQLPLDQLKIDQGFIRDILVDLNDAAIAKMIVALAETMGLSVIAEGVETVAQRDFLFRHGCHAYQGYLFSRPLALGAFEEFVRKT</sequence>
<dbReference type="EC" id="3.1.4.52" evidence="1"/>
<dbReference type="PROSITE" id="PS50883">
    <property type="entry name" value="EAL"/>
    <property type="match status" value="1"/>
</dbReference>
<dbReference type="Proteomes" id="UP000238071">
    <property type="component" value="Unassembled WGS sequence"/>
</dbReference>
<keyword evidence="3" id="KW-1133">Transmembrane helix</keyword>
<dbReference type="OrthoDB" id="9176779at2"/>
<dbReference type="SMART" id="SM00091">
    <property type="entry name" value="PAS"/>
    <property type="match status" value="3"/>
</dbReference>
<dbReference type="InterPro" id="IPR029787">
    <property type="entry name" value="Nucleotide_cyclase"/>
</dbReference>
<evidence type="ECO:0000313" key="9">
    <source>
        <dbReference type="EMBL" id="PPK72142.1"/>
    </source>
</evidence>
<dbReference type="PROSITE" id="PS50113">
    <property type="entry name" value="PAC"/>
    <property type="match status" value="3"/>
</dbReference>
<dbReference type="Pfam" id="PF13426">
    <property type="entry name" value="PAS_9"/>
    <property type="match status" value="2"/>
</dbReference>
<evidence type="ECO:0000256" key="3">
    <source>
        <dbReference type="SAM" id="Phobius"/>
    </source>
</evidence>
<dbReference type="Pfam" id="PF00563">
    <property type="entry name" value="EAL"/>
    <property type="match status" value="1"/>
</dbReference>
<dbReference type="InterPro" id="IPR000160">
    <property type="entry name" value="GGDEF_dom"/>
</dbReference>
<dbReference type="CDD" id="cd00130">
    <property type="entry name" value="PAS"/>
    <property type="match status" value="3"/>
</dbReference>
<evidence type="ECO:0000259" key="4">
    <source>
        <dbReference type="PROSITE" id="PS50112"/>
    </source>
</evidence>
<organism evidence="9 10">
    <name type="scientific">Methylobacter tundripaludum</name>
    <dbReference type="NCBI Taxonomy" id="173365"/>
    <lineage>
        <taxon>Bacteria</taxon>
        <taxon>Pseudomonadati</taxon>
        <taxon>Pseudomonadota</taxon>
        <taxon>Gammaproteobacteria</taxon>
        <taxon>Methylococcales</taxon>
        <taxon>Methylococcaceae</taxon>
        <taxon>Methylobacter</taxon>
    </lineage>
</organism>
<dbReference type="Pfam" id="PF08376">
    <property type="entry name" value="NIT"/>
    <property type="match status" value="1"/>
</dbReference>
<dbReference type="InterPro" id="IPR003660">
    <property type="entry name" value="HAMP_dom"/>
</dbReference>
<feature type="domain" description="PAC" evidence="5">
    <location>
        <begin position="601"/>
        <end position="651"/>
    </location>
</feature>
<dbReference type="EMBL" id="PTIY01000005">
    <property type="protein sequence ID" value="PPK72142.1"/>
    <property type="molecule type" value="Genomic_DNA"/>
</dbReference>
<dbReference type="Pfam" id="PF00990">
    <property type="entry name" value="GGDEF"/>
    <property type="match status" value="1"/>
</dbReference>
<dbReference type="GO" id="GO:0016020">
    <property type="term" value="C:membrane"/>
    <property type="evidence" value="ECO:0007669"/>
    <property type="project" value="InterPro"/>
</dbReference>
<dbReference type="NCBIfam" id="TIGR00254">
    <property type="entry name" value="GGDEF"/>
    <property type="match status" value="1"/>
</dbReference>
<dbReference type="PROSITE" id="PS50885">
    <property type="entry name" value="HAMP"/>
    <property type="match status" value="1"/>
</dbReference>
<feature type="domain" description="EAL" evidence="6">
    <location>
        <begin position="951"/>
        <end position="1204"/>
    </location>
</feature>
<evidence type="ECO:0000259" key="7">
    <source>
        <dbReference type="PROSITE" id="PS50885"/>
    </source>
</evidence>
<evidence type="ECO:0000313" key="10">
    <source>
        <dbReference type="Proteomes" id="UP000238071"/>
    </source>
</evidence>
<feature type="domain" description="PAS" evidence="4">
    <location>
        <begin position="399"/>
        <end position="469"/>
    </location>
</feature>
<keyword evidence="3" id="KW-0472">Membrane</keyword>
<dbReference type="SUPFAM" id="SSF55785">
    <property type="entry name" value="PYP-like sensor domain (PAS domain)"/>
    <property type="match status" value="3"/>
</dbReference>
<dbReference type="InterPro" id="IPR052155">
    <property type="entry name" value="Biofilm_reg_signaling"/>
</dbReference>
<reference evidence="9 10" key="1">
    <citation type="submission" date="2018-02" db="EMBL/GenBank/DDBJ databases">
        <title>Subsurface microbial communities from deep shales in Ohio and West Virginia, USA.</title>
        <authorList>
            <person name="Wrighton K."/>
        </authorList>
    </citation>
    <scope>NUCLEOTIDE SEQUENCE [LARGE SCALE GENOMIC DNA]</scope>
    <source>
        <strain evidence="9 10">OWC-G53F</strain>
    </source>
</reference>
<dbReference type="Gene3D" id="3.30.450.20">
    <property type="entry name" value="PAS domain"/>
    <property type="match status" value="3"/>
</dbReference>
<dbReference type="CDD" id="cd01949">
    <property type="entry name" value="GGDEF"/>
    <property type="match status" value="1"/>
</dbReference>
<keyword evidence="2" id="KW-0973">c-di-GMP</keyword>
<dbReference type="SMART" id="SM00304">
    <property type="entry name" value="HAMP"/>
    <property type="match status" value="1"/>
</dbReference>
<evidence type="ECO:0000259" key="5">
    <source>
        <dbReference type="PROSITE" id="PS50113"/>
    </source>
</evidence>
<dbReference type="SUPFAM" id="SSF141868">
    <property type="entry name" value="EAL domain-like"/>
    <property type="match status" value="1"/>
</dbReference>
<evidence type="ECO:0000259" key="6">
    <source>
        <dbReference type="PROSITE" id="PS50883"/>
    </source>
</evidence>
<evidence type="ECO:0000256" key="1">
    <source>
        <dbReference type="ARBA" id="ARBA00012282"/>
    </source>
</evidence>
<dbReference type="SUPFAM" id="SSF158472">
    <property type="entry name" value="HAMP domain-like"/>
    <property type="match status" value="1"/>
</dbReference>
<keyword evidence="3" id="KW-0812">Transmembrane</keyword>
<dbReference type="RefSeq" id="WP_104423508.1">
    <property type="nucleotide sequence ID" value="NZ_PTIY01000005.1"/>
</dbReference>
<keyword evidence="10" id="KW-1185">Reference proteome</keyword>
<dbReference type="SUPFAM" id="SSF55073">
    <property type="entry name" value="Nucleotide cyclase"/>
    <property type="match status" value="1"/>
</dbReference>
<dbReference type="PROSITE" id="PS50112">
    <property type="entry name" value="PAS"/>
    <property type="match status" value="3"/>
</dbReference>
<feature type="domain" description="GGDEF" evidence="8">
    <location>
        <begin position="804"/>
        <end position="942"/>
    </location>
</feature>
<evidence type="ECO:0000256" key="2">
    <source>
        <dbReference type="ARBA" id="ARBA00022636"/>
    </source>
</evidence>
<protein>
    <recommendedName>
        <fullName evidence="1">cyclic-guanylate-specific phosphodiesterase</fullName>
        <ecNumber evidence="1">3.1.4.52</ecNumber>
    </recommendedName>
</protein>
<dbReference type="InterPro" id="IPR035919">
    <property type="entry name" value="EAL_sf"/>
</dbReference>
<dbReference type="InterPro" id="IPR000014">
    <property type="entry name" value="PAS"/>
</dbReference>
<dbReference type="AlphaFoldDB" id="A0A2S6H3R6"/>
<dbReference type="CDD" id="cd06225">
    <property type="entry name" value="HAMP"/>
    <property type="match status" value="1"/>
</dbReference>
<dbReference type="InterPro" id="IPR013656">
    <property type="entry name" value="PAS_4"/>
</dbReference>
<dbReference type="GO" id="GO:0007165">
    <property type="term" value="P:signal transduction"/>
    <property type="evidence" value="ECO:0007669"/>
    <property type="project" value="InterPro"/>
</dbReference>
<feature type="domain" description="PAC" evidence="5">
    <location>
        <begin position="472"/>
        <end position="523"/>
    </location>
</feature>
<dbReference type="InterPro" id="IPR013587">
    <property type="entry name" value="Nitrate/nitrite_sensing"/>
</dbReference>
<dbReference type="InterPro" id="IPR000700">
    <property type="entry name" value="PAS-assoc_C"/>
</dbReference>
<dbReference type="CDD" id="cd01948">
    <property type="entry name" value="EAL"/>
    <property type="match status" value="1"/>
</dbReference>
<feature type="transmembrane region" description="Helical" evidence="3">
    <location>
        <begin position="20"/>
        <end position="40"/>
    </location>
</feature>
<name>A0A2S6H3R6_9GAMM</name>
<feature type="transmembrane region" description="Helical" evidence="3">
    <location>
        <begin position="319"/>
        <end position="344"/>
    </location>
</feature>
<feature type="domain" description="PAS" evidence="4">
    <location>
        <begin position="524"/>
        <end position="577"/>
    </location>
</feature>
<dbReference type="Pfam" id="PF00672">
    <property type="entry name" value="HAMP"/>
    <property type="match status" value="1"/>
</dbReference>
<proteinExistence type="predicted"/>
<dbReference type="GO" id="GO:0071111">
    <property type="term" value="F:cyclic-guanylate-specific phosphodiesterase activity"/>
    <property type="evidence" value="ECO:0007669"/>
    <property type="project" value="UniProtKB-EC"/>
</dbReference>
<feature type="domain" description="PAS" evidence="4">
    <location>
        <begin position="645"/>
        <end position="692"/>
    </location>
</feature>
<dbReference type="Gene3D" id="3.30.70.270">
    <property type="match status" value="1"/>
</dbReference>
<feature type="domain" description="HAMP" evidence="7">
    <location>
        <begin position="342"/>
        <end position="394"/>
    </location>
</feature>
<dbReference type="Pfam" id="PF08448">
    <property type="entry name" value="PAS_4"/>
    <property type="match status" value="1"/>
</dbReference>
<dbReference type="InterPro" id="IPR035965">
    <property type="entry name" value="PAS-like_dom_sf"/>
</dbReference>
<dbReference type="InterPro" id="IPR001610">
    <property type="entry name" value="PAC"/>
</dbReference>
<dbReference type="PANTHER" id="PTHR44757:SF2">
    <property type="entry name" value="BIOFILM ARCHITECTURE MAINTENANCE PROTEIN MBAA"/>
    <property type="match status" value="1"/>
</dbReference>
<comment type="caution">
    <text evidence="9">The sequence shown here is derived from an EMBL/GenBank/DDBJ whole genome shotgun (WGS) entry which is preliminary data.</text>
</comment>
<evidence type="ECO:0000259" key="8">
    <source>
        <dbReference type="PROSITE" id="PS50887"/>
    </source>
</evidence>
<dbReference type="FunFam" id="3.20.20.450:FF:000001">
    <property type="entry name" value="Cyclic di-GMP phosphodiesterase yahA"/>
    <property type="match status" value="1"/>
</dbReference>
<feature type="domain" description="PAC" evidence="5">
    <location>
        <begin position="720"/>
        <end position="772"/>
    </location>
</feature>
<gene>
    <name evidence="9" type="ORF">B0F88_105254</name>
</gene>